<comment type="caution">
    <text evidence="3">The sequence shown here is derived from an EMBL/GenBank/DDBJ whole genome shotgun (WGS) entry which is preliminary data.</text>
</comment>
<sequence length="378" mass="39504">MRGTAAVAAVLLVSTPTLATYSLVKEYSGTDFFTGWDFYGNYDNLTSGDVIWVDQANATTSKLVYVNDAGNAIIKVDNTTNVPYNEKRDTVRITSDDYFPIGTVLVFDATHLPYGCSVWPSFWTKGQNWPIGGEIDIIEGVNLMTANQMALHTQNGCTQASSVTQSGTSGTTNCTVDAGCTVTETQANSYGEAFATAGGGVWAAQIDTSGIFIWFWPRSSVPSSVSSATDSIDLSTWGTPSASYPASSCDISEFFTPQQLVLDITLCGNWAGTASVYQGTCGGDGTATACYIDNVIGNGTNYANAYFEIAYIKAFSNSSALVATTSGGSTVLVSATATSSSGSSSSSQSNARLPEVGARAFVAVAGATVLAAFSWVLL</sequence>
<keyword evidence="4" id="KW-1185">Reference proteome</keyword>
<name>A0A1M2VUL6_TRAPU</name>
<protein>
    <recommendedName>
        <fullName evidence="2">GH16 domain-containing protein</fullName>
    </recommendedName>
</protein>
<dbReference type="FunFam" id="2.60.120.200:FF:000179">
    <property type="entry name" value="Unplaced genomic scaffold supercont1.19, whole genome shotgun sequence"/>
    <property type="match status" value="1"/>
</dbReference>
<dbReference type="InterPro" id="IPR000757">
    <property type="entry name" value="Beta-glucanase-like"/>
</dbReference>
<dbReference type="OMA" id="TACYIDN"/>
<dbReference type="GO" id="GO:0009251">
    <property type="term" value="P:glucan catabolic process"/>
    <property type="evidence" value="ECO:0007669"/>
    <property type="project" value="TreeGrafter"/>
</dbReference>
<proteinExistence type="predicted"/>
<dbReference type="PANTHER" id="PTHR10963:SF24">
    <property type="entry name" value="GLYCOSIDASE C21B10.07-RELATED"/>
    <property type="match status" value="1"/>
</dbReference>
<dbReference type="Proteomes" id="UP000184267">
    <property type="component" value="Unassembled WGS sequence"/>
</dbReference>
<feature type="signal peptide" evidence="1">
    <location>
        <begin position="1"/>
        <end position="19"/>
    </location>
</feature>
<keyword evidence="1" id="KW-0732">Signal</keyword>
<dbReference type="PROSITE" id="PS51762">
    <property type="entry name" value="GH16_2"/>
    <property type="match status" value="1"/>
</dbReference>
<dbReference type="OrthoDB" id="192832at2759"/>
<dbReference type="STRING" id="154538.A0A1M2VUL6"/>
<dbReference type="SUPFAM" id="SSF49899">
    <property type="entry name" value="Concanavalin A-like lectins/glucanases"/>
    <property type="match status" value="1"/>
</dbReference>
<dbReference type="Gene3D" id="2.60.120.200">
    <property type="match status" value="1"/>
</dbReference>
<gene>
    <name evidence="3" type="ORF">TRAPUB_12176</name>
</gene>
<evidence type="ECO:0000313" key="3">
    <source>
        <dbReference type="EMBL" id="OJT11301.1"/>
    </source>
</evidence>
<organism evidence="3 4">
    <name type="scientific">Trametes pubescens</name>
    <name type="common">White-rot fungus</name>
    <dbReference type="NCBI Taxonomy" id="154538"/>
    <lineage>
        <taxon>Eukaryota</taxon>
        <taxon>Fungi</taxon>
        <taxon>Dikarya</taxon>
        <taxon>Basidiomycota</taxon>
        <taxon>Agaricomycotina</taxon>
        <taxon>Agaricomycetes</taxon>
        <taxon>Polyporales</taxon>
        <taxon>Polyporaceae</taxon>
        <taxon>Trametes</taxon>
    </lineage>
</organism>
<feature type="domain" description="GH16" evidence="2">
    <location>
        <begin position="14"/>
        <end position="279"/>
    </location>
</feature>
<dbReference type="InterPro" id="IPR013320">
    <property type="entry name" value="ConA-like_dom_sf"/>
</dbReference>
<reference evidence="3 4" key="1">
    <citation type="submission" date="2016-10" db="EMBL/GenBank/DDBJ databases">
        <title>Genome sequence of the basidiomycete white-rot fungus Trametes pubescens.</title>
        <authorList>
            <person name="Makela M.R."/>
            <person name="Granchi Z."/>
            <person name="Peng M."/>
            <person name="De Vries R.P."/>
            <person name="Grigoriev I."/>
            <person name="Riley R."/>
            <person name="Hilden K."/>
        </authorList>
    </citation>
    <scope>NUCLEOTIDE SEQUENCE [LARGE SCALE GENOMIC DNA]</scope>
    <source>
        <strain evidence="3 4">FBCC735</strain>
    </source>
</reference>
<dbReference type="CDD" id="cd02181">
    <property type="entry name" value="GH16_fungal_Lam16A_glucanase"/>
    <property type="match status" value="1"/>
</dbReference>
<dbReference type="PANTHER" id="PTHR10963">
    <property type="entry name" value="GLYCOSYL HYDROLASE-RELATED"/>
    <property type="match status" value="1"/>
</dbReference>
<dbReference type="GO" id="GO:0004553">
    <property type="term" value="F:hydrolase activity, hydrolyzing O-glycosyl compounds"/>
    <property type="evidence" value="ECO:0007669"/>
    <property type="project" value="InterPro"/>
</dbReference>
<evidence type="ECO:0000256" key="1">
    <source>
        <dbReference type="SAM" id="SignalP"/>
    </source>
</evidence>
<dbReference type="AlphaFoldDB" id="A0A1M2VUL6"/>
<dbReference type="Pfam" id="PF26113">
    <property type="entry name" value="GH16_XgeA"/>
    <property type="match status" value="1"/>
</dbReference>
<dbReference type="InterPro" id="IPR050546">
    <property type="entry name" value="Glycosyl_Hydrlase_16"/>
</dbReference>
<evidence type="ECO:0000313" key="4">
    <source>
        <dbReference type="Proteomes" id="UP000184267"/>
    </source>
</evidence>
<evidence type="ECO:0000259" key="2">
    <source>
        <dbReference type="PROSITE" id="PS51762"/>
    </source>
</evidence>
<accession>A0A1M2VUL6</accession>
<dbReference type="EMBL" id="MNAD01000660">
    <property type="protein sequence ID" value="OJT11301.1"/>
    <property type="molecule type" value="Genomic_DNA"/>
</dbReference>
<feature type="chain" id="PRO_5012251054" description="GH16 domain-containing protein" evidence="1">
    <location>
        <begin position="20"/>
        <end position="378"/>
    </location>
</feature>